<evidence type="ECO:0008006" key="3">
    <source>
        <dbReference type="Google" id="ProtNLM"/>
    </source>
</evidence>
<dbReference type="RefSeq" id="XP_069203427.1">
    <property type="nucleotide sequence ID" value="XM_069347582.1"/>
</dbReference>
<accession>A0ABR3PLY5</accession>
<gene>
    <name evidence="1" type="ORF">AAFC00_000856</name>
</gene>
<dbReference type="GeneID" id="95974559"/>
<dbReference type="CDD" id="cd07067">
    <property type="entry name" value="HP_PGM_like"/>
    <property type="match status" value="1"/>
</dbReference>
<evidence type="ECO:0000313" key="2">
    <source>
        <dbReference type="Proteomes" id="UP001562354"/>
    </source>
</evidence>
<dbReference type="InterPro" id="IPR013078">
    <property type="entry name" value="His_Pase_superF_clade-1"/>
</dbReference>
<reference evidence="1 2" key="1">
    <citation type="submission" date="2024-07" db="EMBL/GenBank/DDBJ databases">
        <title>Draft sequence of the Neodothiora populina.</title>
        <authorList>
            <person name="Drown D.D."/>
            <person name="Schuette U.S."/>
            <person name="Buechlein A.B."/>
            <person name="Rusch D.R."/>
            <person name="Winton L.W."/>
            <person name="Adams G.A."/>
        </authorList>
    </citation>
    <scope>NUCLEOTIDE SEQUENCE [LARGE SCALE GENOMIC DNA]</scope>
    <source>
        <strain evidence="1 2">CPC 39397</strain>
    </source>
</reference>
<dbReference type="PANTHER" id="PTHR48100:SF15">
    <property type="entry name" value="SEDOHEPTULOSE 1,7-BISPHOSPHATASE"/>
    <property type="match status" value="1"/>
</dbReference>
<dbReference type="SMART" id="SM00855">
    <property type="entry name" value="PGAM"/>
    <property type="match status" value="1"/>
</dbReference>
<dbReference type="Gene3D" id="3.40.50.1240">
    <property type="entry name" value="Phosphoglycerate mutase-like"/>
    <property type="match status" value="1"/>
</dbReference>
<sequence>MPDKDASTPRLFLVRHGETEWSQSGKHTGKTEIPLTAHGEDQVRGTGALAVGSNKLVDPAKLTKLFVSPRGRAQKTAELLFGGETIAELKEKGVFETEELAQEWNYGAYEGLKPKEIKQLRQDQGLNSPSRPWDIWRDGCVDGESPAQVTQRCDALIAKIRALQAPNMNGEAPADIMVVAHGHFTRCFAKRWLGYPLDFGLSLMMEPGGVGVLSYQHHSVEEPALLLGIGFPVAQ</sequence>
<name>A0ABR3PLY5_9PEZI</name>
<evidence type="ECO:0000313" key="1">
    <source>
        <dbReference type="EMBL" id="KAL1310578.1"/>
    </source>
</evidence>
<dbReference type="Pfam" id="PF00300">
    <property type="entry name" value="His_Phos_1"/>
    <property type="match status" value="1"/>
</dbReference>
<dbReference type="InterPro" id="IPR029033">
    <property type="entry name" value="His_PPase_superfam"/>
</dbReference>
<keyword evidence="2" id="KW-1185">Reference proteome</keyword>
<organism evidence="1 2">
    <name type="scientific">Neodothiora populina</name>
    <dbReference type="NCBI Taxonomy" id="2781224"/>
    <lineage>
        <taxon>Eukaryota</taxon>
        <taxon>Fungi</taxon>
        <taxon>Dikarya</taxon>
        <taxon>Ascomycota</taxon>
        <taxon>Pezizomycotina</taxon>
        <taxon>Dothideomycetes</taxon>
        <taxon>Dothideomycetidae</taxon>
        <taxon>Dothideales</taxon>
        <taxon>Dothioraceae</taxon>
        <taxon>Neodothiora</taxon>
    </lineage>
</organism>
<protein>
    <recommendedName>
        <fullName evidence="3">Phosphoglycerate mutase</fullName>
    </recommendedName>
</protein>
<dbReference type="Proteomes" id="UP001562354">
    <property type="component" value="Unassembled WGS sequence"/>
</dbReference>
<dbReference type="InterPro" id="IPR050275">
    <property type="entry name" value="PGM_Phosphatase"/>
</dbReference>
<dbReference type="EMBL" id="JBFMKM010000003">
    <property type="protein sequence ID" value="KAL1310578.1"/>
    <property type="molecule type" value="Genomic_DNA"/>
</dbReference>
<dbReference type="SUPFAM" id="SSF53254">
    <property type="entry name" value="Phosphoglycerate mutase-like"/>
    <property type="match status" value="1"/>
</dbReference>
<proteinExistence type="predicted"/>
<dbReference type="PANTHER" id="PTHR48100">
    <property type="entry name" value="BROAD-SPECIFICITY PHOSPHATASE YOR283W-RELATED"/>
    <property type="match status" value="1"/>
</dbReference>
<comment type="caution">
    <text evidence="1">The sequence shown here is derived from an EMBL/GenBank/DDBJ whole genome shotgun (WGS) entry which is preliminary data.</text>
</comment>